<reference evidence="2" key="1">
    <citation type="journal article" date="2015" name="Nature">
        <title>Complex archaea that bridge the gap between prokaryotes and eukaryotes.</title>
        <authorList>
            <person name="Spang A."/>
            <person name="Saw J.H."/>
            <person name="Jorgensen S.L."/>
            <person name="Zaremba-Niedzwiedzka K."/>
            <person name="Martijn J."/>
            <person name="Lind A.E."/>
            <person name="van Eijk R."/>
            <person name="Schleper C."/>
            <person name="Guy L."/>
            <person name="Ettema T.J."/>
        </authorList>
    </citation>
    <scope>NUCLEOTIDE SEQUENCE</scope>
</reference>
<feature type="region of interest" description="Disordered" evidence="1">
    <location>
        <begin position="1"/>
        <end position="101"/>
    </location>
</feature>
<name>A0A0F9KJM8_9ZZZZ</name>
<organism evidence="2">
    <name type="scientific">marine sediment metagenome</name>
    <dbReference type="NCBI Taxonomy" id="412755"/>
    <lineage>
        <taxon>unclassified sequences</taxon>
        <taxon>metagenomes</taxon>
        <taxon>ecological metagenomes</taxon>
    </lineage>
</organism>
<proteinExistence type="predicted"/>
<dbReference type="AlphaFoldDB" id="A0A0F9KJM8"/>
<feature type="compositionally biased region" description="Basic and acidic residues" evidence="1">
    <location>
        <begin position="133"/>
        <end position="154"/>
    </location>
</feature>
<accession>A0A0F9KJM8</accession>
<evidence type="ECO:0000313" key="2">
    <source>
        <dbReference type="EMBL" id="KKM74946.1"/>
    </source>
</evidence>
<sequence>MADKPETKEAPLVAGTPEAEMAQLAAQIAGEADPTIVEGKDSVSPQDQPPPKGKEPEDKGAPASKGEEKVKGEGEEDPEDSEKKDDEEEDPLKDLAAKPDGVLKVLLEHPDIGPILNRWLDKASGAKVTTALEEQRPITEAETKQAEAERAEDTHFQGMTQEEISAEIAGDEKAATAYARYQQRKEASGTPNASAIAQASQIYSYASEVSSVSSLLEESELTAEVKESLKPEHFTHLKAEGIAVWKKAVFQAILTHEATGMAEKLKEEAWEAYKEEHLPEIDGERPAVVSGRSTGPRPDLIKTDSGVLLEGALSGKPNKKGS</sequence>
<comment type="caution">
    <text evidence="2">The sequence shown here is derived from an EMBL/GenBank/DDBJ whole genome shotgun (WGS) entry which is preliminary data.</text>
</comment>
<evidence type="ECO:0000256" key="1">
    <source>
        <dbReference type="SAM" id="MobiDB-lite"/>
    </source>
</evidence>
<feature type="compositionally biased region" description="Acidic residues" evidence="1">
    <location>
        <begin position="74"/>
        <end position="91"/>
    </location>
</feature>
<feature type="compositionally biased region" description="Basic and acidic residues" evidence="1">
    <location>
        <begin position="276"/>
        <end position="285"/>
    </location>
</feature>
<protein>
    <submittedName>
        <fullName evidence="2">Uncharacterized protein</fullName>
    </submittedName>
</protein>
<feature type="region of interest" description="Disordered" evidence="1">
    <location>
        <begin position="129"/>
        <end position="154"/>
    </location>
</feature>
<feature type="region of interest" description="Disordered" evidence="1">
    <location>
        <begin position="276"/>
        <end position="322"/>
    </location>
</feature>
<dbReference type="EMBL" id="LAZR01009057">
    <property type="protein sequence ID" value="KKM74946.1"/>
    <property type="molecule type" value="Genomic_DNA"/>
</dbReference>
<gene>
    <name evidence="2" type="ORF">LCGC14_1395270</name>
</gene>
<feature type="compositionally biased region" description="Basic and acidic residues" evidence="1">
    <location>
        <begin position="52"/>
        <end position="73"/>
    </location>
</feature>